<dbReference type="Pfam" id="PF12802">
    <property type="entry name" value="MarR_2"/>
    <property type="match status" value="1"/>
</dbReference>
<dbReference type="GO" id="GO:0006950">
    <property type="term" value="P:response to stress"/>
    <property type="evidence" value="ECO:0007669"/>
    <property type="project" value="TreeGrafter"/>
</dbReference>
<organism evidence="2 3">
    <name type="scientific">Bordetella genomosp. 12</name>
    <dbReference type="NCBI Taxonomy" id="463035"/>
    <lineage>
        <taxon>Bacteria</taxon>
        <taxon>Pseudomonadati</taxon>
        <taxon>Pseudomonadota</taxon>
        <taxon>Betaproteobacteria</taxon>
        <taxon>Burkholderiales</taxon>
        <taxon>Alcaligenaceae</taxon>
        <taxon>Bordetella</taxon>
    </lineage>
</organism>
<evidence type="ECO:0000313" key="3">
    <source>
        <dbReference type="Proteomes" id="UP000216429"/>
    </source>
</evidence>
<evidence type="ECO:0000313" key="2">
    <source>
        <dbReference type="EMBL" id="OZI71306.1"/>
    </source>
</evidence>
<dbReference type="InterPro" id="IPR039422">
    <property type="entry name" value="MarR/SlyA-like"/>
</dbReference>
<protein>
    <recommendedName>
        <fullName evidence="1">HTH marR-type domain-containing protein</fullName>
    </recommendedName>
</protein>
<dbReference type="RefSeq" id="WP_094814855.1">
    <property type="nucleotide sequence ID" value="NZ_NEVU01000003.1"/>
</dbReference>
<dbReference type="InterPro" id="IPR000835">
    <property type="entry name" value="HTH_MarR-typ"/>
</dbReference>
<feature type="domain" description="HTH marR-type" evidence="1">
    <location>
        <begin position="26"/>
        <end position="158"/>
    </location>
</feature>
<dbReference type="PANTHER" id="PTHR33164:SF43">
    <property type="entry name" value="HTH-TYPE TRANSCRIPTIONAL REPRESSOR YETL"/>
    <property type="match status" value="1"/>
</dbReference>
<keyword evidence="3" id="KW-1185">Reference proteome</keyword>
<dbReference type="EMBL" id="NEVU01000003">
    <property type="protein sequence ID" value="OZI71306.1"/>
    <property type="molecule type" value="Genomic_DNA"/>
</dbReference>
<dbReference type="Gene3D" id="1.10.10.10">
    <property type="entry name" value="Winged helix-like DNA-binding domain superfamily/Winged helix DNA-binding domain"/>
    <property type="match status" value="1"/>
</dbReference>
<evidence type="ECO:0000259" key="1">
    <source>
        <dbReference type="PROSITE" id="PS50995"/>
    </source>
</evidence>
<dbReference type="GO" id="GO:0003700">
    <property type="term" value="F:DNA-binding transcription factor activity"/>
    <property type="evidence" value="ECO:0007669"/>
    <property type="project" value="InterPro"/>
</dbReference>
<reference evidence="3" key="1">
    <citation type="submission" date="2017-05" db="EMBL/GenBank/DDBJ databases">
        <title>Complete and WGS of Bordetella genogroups.</title>
        <authorList>
            <person name="Spilker T."/>
            <person name="Lipuma J."/>
        </authorList>
    </citation>
    <scope>NUCLEOTIDE SEQUENCE [LARGE SCALE GENOMIC DNA]</scope>
    <source>
        <strain evidence="3">AU6712</strain>
    </source>
</reference>
<dbReference type="SUPFAM" id="SSF46785">
    <property type="entry name" value="Winged helix' DNA-binding domain"/>
    <property type="match status" value="1"/>
</dbReference>
<name>A0A261VAX4_9BORD</name>
<dbReference type="InterPro" id="IPR036390">
    <property type="entry name" value="WH_DNA-bd_sf"/>
</dbReference>
<comment type="caution">
    <text evidence="2">The sequence shown here is derived from an EMBL/GenBank/DDBJ whole genome shotgun (WGS) entry which is preliminary data.</text>
</comment>
<dbReference type="InterPro" id="IPR036388">
    <property type="entry name" value="WH-like_DNA-bd_sf"/>
</dbReference>
<dbReference type="AlphaFoldDB" id="A0A261VAX4"/>
<gene>
    <name evidence="2" type="ORF">CAL22_15785</name>
</gene>
<proteinExistence type="predicted"/>
<dbReference type="OrthoDB" id="6195716at2"/>
<dbReference type="SMART" id="SM00347">
    <property type="entry name" value="HTH_MARR"/>
    <property type="match status" value="1"/>
</dbReference>
<dbReference type="PROSITE" id="PS50995">
    <property type="entry name" value="HTH_MARR_2"/>
    <property type="match status" value="1"/>
</dbReference>
<dbReference type="PANTHER" id="PTHR33164">
    <property type="entry name" value="TRANSCRIPTIONAL REGULATOR, MARR FAMILY"/>
    <property type="match status" value="1"/>
</dbReference>
<accession>A0A261VAX4</accession>
<dbReference type="Proteomes" id="UP000216429">
    <property type="component" value="Unassembled WGS sequence"/>
</dbReference>
<sequence>MSTPAHPADWLDPLAQLDAGGVLPVEDFLTFRVNQLSAAFERQWTRFMREQAGVSLSEWRILAMLKDGSSTFARLVDGTGVNRALLHRSARALEALNLVTITDTPGDARSTTLTLTGAGKKLLAKVLPLALERQRHLLGVLSPDERQTLYRVIGKLRDAALDWDTAR</sequence>